<dbReference type="Pfam" id="PF05631">
    <property type="entry name" value="MFS_5"/>
    <property type="match status" value="2"/>
</dbReference>
<keyword evidence="8" id="KW-0406">Ion transport</keyword>
<dbReference type="InterPro" id="IPR036259">
    <property type="entry name" value="MFS_trans_sf"/>
</dbReference>
<dbReference type="Proteomes" id="UP001217918">
    <property type="component" value="Unassembled WGS sequence"/>
</dbReference>
<feature type="transmembrane region" description="Helical" evidence="13">
    <location>
        <begin position="145"/>
        <end position="167"/>
    </location>
</feature>
<sequence>MGADWLQGPYLYSLYHDEHGISPGLISTLFTTGFLSGGVTATFTGRAADRFGRKAACLFFCAAYALSCLLTTVPAPPSLFSPAPDQQPGRGRGGAAHLALLFTGRVLGGLATSLLFSVFESWMLADFRRRQQGRQIAKEESEKELSRIFGTMGTLNSVVAIASGVVSEWLVSATGTRKAPFLASVVLLGAAAVVISASWAQNYGQGSADQGRAAPGRGQTQAVPGDKASPASHQSGSILANPRVLCLGLASTMFEGSMYLFVFFWPPALRSAAAASRPAAAHAPGGELPYGTIFASFMAATLASSLAFNVVMERRLVRYSTLLALILGGSALCFFLLAAPAKATTGAGAFEAGARSEQTTFWLFCAFEALVGMYFPCMGFLKGQLVGEAIRARVYGFLRIPLNGFVVLALLVTGDGAAHDAVFGTCARLLLASSAALFAMSLLRHTP</sequence>
<accession>A0AAD9MK90</accession>
<dbReference type="SUPFAM" id="SSF103473">
    <property type="entry name" value="MFS general substrate transporter"/>
    <property type="match status" value="1"/>
</dbReference>
<feature type="transmembrane region" description="Helical" evidence="13">
    <location>
        <begin position="179"/>
        <end position="200"/>
    </location>
</feature>
<dbReference type="PANTHER" id="PTHR23516:SF1">
    <property type="entry name" value="MOLYBDATE-ANION TRANSPORTER"/>
    <property type="match status" value="1"/>
</dbReference>
<comment type="caution">
    <text evidence="14">The sequence shown here is derived from an EMBL/GenBank/DDBJ whole genome shotgun (WGS) entry which is preliminary data.</text>
</comment>
<dbReference type="GO" id="GO:0006811">
    <property type="term" value="P:monoatomic ion transport"/>
    <property type="evidence" value="ECO:0007669"/>
    <property type="project" value="UniProtKB-KW"/>
</dbReference>
<evidence type="ECO:0000256" key="1">
    <source>
        <dbReference type="ARBA" id="ARBA00003019"/>
    </source>
</evidence>
<proteinExistence type="predicted"/>
<dbReference type="EMBL" id="JAQQPM010000008">
    <property type="protein sequence ID" value="KAK2074551.1"/>
    <property type="molecule type" value="Genomic_DNA"/>
</dbReference>
<comment type="subcellular location">
    <subcellularLocation>
        <location evidence="2">Cell membrane</location>
        <topology evidence="2">Multi-pass membrane protein</topology>
    </subcellularLocation>
</comment>
<dbReference type="InterPro" id="IPR008509">
    <property type="entry name" value="MOT2/MFSD5"/>
</dbReference>
<gene>
    <name evidence="14" type="ORF">P8C59_008749</name>
</gene>
<evidence type="ECO:0000256" key="5">
    <source>
        <dbReference type="ARBA" id="ARBA00022475"/>
    </source>
</evidence>
<keyword evidence="9 13" id="KW-0472">Membrane</keyword>
<evidence type="ECO:0000256" key="10">
    <source>
        <dbReference type="ARBA" id="ARBA00030646"/>
    </source>
</evidence>
<evidence type="ECO:0000256" key="7">
    <source>
        <dbReference type="ARBA" id="ARBA00022989"/>
    </source>
</evidence>
<feature type="transmembrane region" description="Helical" evidence="13">
    <location>
        <begin position="322"/>
        <end position="341"/>
    </location>
</feature>
<feature type="transmembrane region" description="Helical" evidence="13">
    <location>
        <begin position="244"/>
        <end position="268"/>
    </location>
</feature>
<feature type="transmembrane region" description="Helical" evidence="13">
    <location>
        <begin position="418"/>
        <end position="443"/>
    </location>
</feature>
<evidence type="ECO:0000256" key="6">
    <source>
        <dbReference type="ARBA" id="ARBA00022692"/>
    </source>
</evidence>
<dbReference type="Gene3D" id="1.20.1250.20">
    <property type="entry name" value="MFS general substrate transporter like domains"/>
    <property type="match status" value="1"/>
</dbReference>
<keyword evidence="4" id="KW-0813">Transport</keyword>
<keyword evidence="6 13" id="KW-0812">Transmembrane</keyword>
<dbReference type="GO" id="GO:0015098">
    <property type="term" value="F:molybdate ion transmembrane transporter activity"/>
    <property type="evidence" value="ECO:0007669"/>
    <property type="project" value="InterPro"/>
</dbReference>
<dbReference type="GO" id="GO:0005886">
    <property type="term" value="C:plasma membrane"/>
    <property type="evidence" value="ECO:0007669"/>
    <property type="project" value="UniProtKB-SubCell"/>
</dbReference>
<feature type="transmembrane region" description="Helical" evidence="13">
    <location>
        <begin position="20"/>
        <end position="43"/>
    </location>
</feature>
<keyword evidence="15" id="KW-1185">Reference proteome</keyword>
<feature type="transmembrane region" description="Helical" evidence="13">
    <location>
        <begin position="393"/>
        <end position="412"/>
    </location>
</feature>
<evidence type="ECO:0000256" key="9">
    <source>
        <dbReference type="ARBA" id="ARBA00023136"/>
    </source>
</evidence>
<evidence type="ECO:0000256" key="11">
    <source>
        <dbReference type="ARBA" id="ARBA00032555"/>
    </source>
</evidence>
<organism evidence="14 15">
    <name type="scientific">Phyllachora maydis</name>
    <dbReference type="NCBI Taxonomy" id="1825666"/>
    <lineage>
        <taxon>Eukaryota</taxon>
        <taxon>Fungi</taxon>
        <taxon>Dikarya</taxon>
        <taxon>Ascomycota</taxon>
        <taxon>Pezizomycotina</taxon>
        <taxon>Sordariomycetes</taxon>
        <taxon>Sordariomycetidae</taxon>
        <taxon>Phyllachorales</taxon>
        <taxon>Phyllachoraceae</taxon>
        <taxon>Phyllachora</taxon>
    </lineage>
</organism>
<feature type="transmembrane region" description="Helical" evidence="13">
    <location>
        <begin position="55"/>
        <end position="75"/>
    </location>
</feature>
<evidence type="ECO:0000313" key="14">
    <source>
        <dbReference type="EMBL" id="KAK2074551.1"/>
    </source>
</evidence>
<name>A0AAD9MK90_9PEZI</name>
<evidence type="ECO:0000256" key="4">
    <source>
        <dbReference type="ARBA" id="ARBA00022448"/>
    </source>
</evidence>
<feature type="transmembrane region" description="Helical" evidence="13">
    <location>
        <begin position="95"/>
        <end position="124"/>
    </location>
</feature>
<keyword evidence="5" id="KW-1003">Cell membrane</keyword>
<feature type="region of interest" description="Disordered" evidence="12">
    <location>
        <begin position="208"/>
        <end position="235"/>
    </location>
</feature>
<evidence type="ECO:0000256" key="3">
    <source>
        <dbReference type="ARBA" id="ARBA00021242"/>
    </source>
</evidence>
<keyword evidence="7 13" id="KW-1133">Transmembrane helix</keyword>
<evidence type="ECO:0000313" key="15">
    <source>
        <dbReference type="Proteomes" id="UP001217918"/>
    </source>
</evidence>
<evidence type="ECO:0000256" key="8">
    <source>
        <dbReference type="ARBA" id="ARBA00023065"/>
    </source>
</evidence>
<protein>
    <recommendedName>
        <fullName evidence="3">Molybdate-anion transporter</fullName>
    </recommendedName>
    <alternativeName>
        <fullName evidence="10">Major facilitator superfamily domain-containing protein 5</fullName>
    </alternativeName>
    <alternativeName>
        <fullName evidence="11">Molybdate transporter 2 homolog</fullName>
    </alternativeName>
</protein>
<comment type="function">
    <text evidence="1">Mediates high-affinity intracellular uptake of the rare oligo-element molybdenum.</text>
</comment>
<evidence type="ECO:0000256" key="13">
    <source>
        <dbReference type="SAM" id="Phobius"/>
    </source>
</evidence>
<feature type="transmembrane region" description="Helical" evidence="13">
    <location>
        <begin position="361"/>
        <end position="381"/>
    </location>
</feature>
<reference evidence="14" key="1">
    <citation type="journal article" date="2023" name="Mol. Plant Microbe Interact.">
        <title>Elucidating the Obligate Nature and Biological Capacity of an Invasive Fungal Corn Pathogen.</title>
        <authorList>
            <person name="MacCready J.S."/>
            <person name="Roggenkamp E.M."/>
            <person name="Gdanetz K."/>
            <person name="Chilvers M.I."/>
        </authorList>
    </citation>
    <scope>NUCLEOTIDE SEQUENCE</scope>
    <source>
        <strain evidence="14">PM02</strain>
    </source>
</reference>
<feature type="transmembrane region" description="Helical" evidence="13">
    <location>
        <begin position="288"/>
        <end position="310"/>
    </location>
</feature>
<evidence type="ECO:0000256" key="2">
    <source>
        <dbReference type="ARBA" id="ARBA00004651"/>
    </source>
</evidence>
<dbReference type="PANTHER" id="PTHR23516">
    <property type="entry name" value="SAM (S-ADENOSYL METHIONINE) TRANSPORTER"/>
    <property type="match status" value="1"/>
</dbReference>
<dbReference type="AlphaFoldDB" id="A0AAD9MK90"/>
<evidence type="ECO:0000256" key="12">
    <source>
        <dbReference type="SAM" id="MobiDB-lite"/>
    </source>
</evidence>